<feature type="region of interest" description="Disordered" evidence="9">
    <location>
        <begin position="798"/>
        <end position="819"/>
    </location>
</feature>
<dbReference type="GO" id="GO:0005524">
    <property type="term" value="F:ATP binding"/>
    <property type="evidence" value="ECO:0007669"/>
    <property type="project" value="UniProtKB-KW"/>
</dbReference>
<dbReference type="EC" id="6.1.1.15" evidence="1"/>
<dbReference type="CDD" id="cd00778">
    <property type="entry name" value="ProRS_core_arch_euk"/>
    <property type="match status" value="1"/>
</dbReference>
<dbReference type="PANTHER" id="PTHR43382:SF3">
    <property type="entry name" value="PROLINE--TRNA LIGASE, CHLOROPLASTIC_MITOCHONDRIAL"/>
    <property type="match status" value="1"/>
</dbReference>
<dbReference type="InterPro" id="IPR036621">
    <property type="entry name" value="Anticodon-bd_dom_sf"/>
</dbReference>
<dbReference type="GO" id="GO:0004827">
    <property type="term" value="F:proline-tRNA ligase activity"/>
    <property type="evidence" value="ECO:0007669"/>
    <property type="project" value="UniProtKB-EC"/>
</dbReference>
<reference evidence="11" key="2">
    <citation type="submission" date="2023-02" db="EMBL/GenBank/DDBJ databases">
        <authorList>
            <person name="Swenson N.G."/>
            <person name="Wegrzyn J.L."/>
            <person name="Mcevoy S.L."/>
        </authorList>
    </citation>
    <scope>NUCLEOTIDE SEQUENCE</scope>
    <source>
        <strain evidence="11">91603</strain>
        <tissue evidence="11">Leaf</tissue>
    </source>
</reference>
<dbReference type="InterPro" id="IPR004154">
    <property type="entry name" value="Anticodon-bd"/>
</dbReference>
<evidence type="ECO:0000256" key="8">
    <source>
        <dbReference type="ARBA" id="ARBA00047671"/>
    </source>
</evidence>
<reference evidence="11" key="1">
    <citation type="journal article" date="2022" name="Plant J.">
        <title>Strategies of tolerance reflected in two North American maple genomes.</title>
        <authorList>
            <person name="McEvoy S.L."/>
            <person name="Sezen U.U."/>
            <person name="Trouern-Trend A."/>
            <person name="McMahon S.M."/>
            <person name="Schaberg P.G."/>
            <person name="Yang J."/>
            <person name="Wegrzyn J.L."/>
            <person name="Swenson N.G."/>
        </authorList>
    </citation>
    <scope>NUCLEOTIDE SEQUENCE</scope>
    <source>
        <strain evidence="11">91603</strain>
    </source>
</reference>
<evidence type="ECO:0000256" key="7">
    <source>
        <dbReference type="ARBA" id="ARBA00029731"/>
    </source>
</evidence>
<keyword evidence="6" id="KW-0030">Aminoacyl-tRNA synthetase</keyword>
<name>A0AAD5IG00_ACENE</name>
<dbReference type="InterPro" id="IPR017449">
    <property type="entry name" value="Pro-tRNA_synth_II"/>
</dbReference>
<dbReference type="Proteomes" id="UP001064489">
    <property type="component" value="Chromosome 2"/>
</dbReference>
<evidence type="ECO:0000256" key="5">
    <source>
        <dbReference type="ARBA" id="ARBA00022917"/>
    </source>
</evidence>
<feature type="compositionally biased region" description="Polar residues" evidence="9">
    <location>
        <begin position="621"/>
        <end position="632"/>
    </location>
</feature>
<evidence type="ECO:0000256" key="2">
    <source>
        <dbReference type="ARBA" id="ARBA00022598"/>
    </source>
</evidence>
<proteinExistence type="inferred from homology"/>
<dbReference type="Pfam" id="PF00587">
    <property type="entry name" value="tRNA-synt_2b"/>
    <property type="match status" value="1"/>
</dbReference>
<evidence type="ECO:0000256" key="9">
    <source>
        <dbReference type="SAM" id="MobiDB-lite"/>
    </source>
</evidence>
<feature type="region of interest" description="Disordered" evidence="9">
    <location>
        <begin position="1674"/>
        <end position="1741"/>
    </location>
</feature>
<feature type="compositionally biased region" description="Basic and acidic residues" evidence="9">
    <location>
        <begin position="1104"/>
        <end position="1118"/>
    </location>
</feature>
<organism evidence="11 12">
    <name type="scientific">Acer negundo</name>
    <name type="common">Box elder</name>
    <dbReference type="NCBI Taxonomy" id="4023"/>
    <lineage>
        <taxon>Eukaryota</taxon>
        <taxon>Viridiplantae</taxon>
        <taxon>Streptophyta</taxon>
        <taxon>Embryophyta</taxon>
        <taxon>Tracheophyta</taxon>
        <taxon>Spermatophyta</taxon>
        <taxon>Magnoliopsida</taxon>
        <taxon>eudicotyledons</taxon>
        <taxon>Gunneridae</taxon>
        <taxon>Pentapetalae</taxon>
        <taxon>rosids</taxon>
        <taxon>malvids</taxon>
        <taxon>Sapindales</taxon>
        <taxon>Sapindaceae</taxon>
        <taxon>Hippocastanoideae</taxon>
        <taxon>Acereae</taxon>
        <taxon>Acer</taxon>
    </lineage>
</organism>
<dbReference type="SMART" id="SM00946">
    <property type="entry name" value="ProRS-C_1"/>
    <property type="match status" value="1"/>
</dbReference>
<dbReference type="InterPro" id="IPR006195">
    <property type="entry name" value="aa-tRNA-synth_II"/>
</dbReference>
<dbReference type="InterPro" id="IPR016061">
    <property type="entry name" value="Pro-tRNA_ligase_II_C"/>
</dbReference>
<feature type="domain" description="Aminoacyl-transfer RNA synthetases class-II family profile" evidence="10">
    <location>
        <begin position="1"/>
        <end position="245"/>
    </location>
</feature>
<dbReference type="InterPro" id="IPR045864">
    <property type="entry name" value="aa-tRNA-synth_II/BPL/LPL"/>
</dbReference>
<feature type="compositionally biased region" description="Gly residues" evidence="9">
    <location>
        <begin position="1723"/>
        <end position="1732"/>
    </location>
</feature>
<evidence type="ECO:0000313" key="11">
    <source>
        <dbReference type="EMBL" id="KAI9162125.1"/>
    </source>
</evidence>
<feature type="region of interest" description="Disordered" evidence="9">
    <location>
        <begin position="593"/>
        <end position="636"/>
    </location>
</feature>
<feature type="region of interest" description="Disordered" evidence="9">
    <location>
        <begin position="961"/>
        <end position="989"/>
    </location>
</feature>
<feature type="compositionally biased region" description="Polar residues" evidence="9">
    <location>
        <begin position="1262"/>
        <end position="1277"/>
    </location>
</feature>
<sequence>MVIRPYGYAIWEAIQDYLNVKFKETGHSNMYFPQFIPYSFIEKEASHVEGFSPELALVTVGGGKELEEKLVVRPTSETIVNHMFTQWIHSHRDLPLMVNQWANVTRWEMRTKPFVRTLEFLWQEGHTAHATPEEAEKEAMQMIEIYTKFAYEQAAIPVIPGRKSKVETFAGASKTYTIEAMMGDRKALQAGTSHNLGQNFSRAFGTQFTDESGQRQHVWQTSWAVSTRFIGGIIMTHGDTGLMLPPKIAPIQVIIVPIWKKADEKTSVLSAALSVKEVLQKSGIKVKLDDSEQRTPGWKFNFWEMKGIPMRIEIGPRDVSSEAYVKDKLDEIQSALLGRATAFRDSNIVDVSSYDELKEAISIGKWARGPWSASDADELTVKEETGATIRCFPFEQPEGIKTCLMTGNPADEFPSCKIRPDVFHRVVLSRLFSTDPHLQRRKCLVFQEARRNLLYQNSVKIGGIKLRIRSCTCSRVSPSTLLSGGKQGATAACKTCRGRPLVDGIRPSSAGMTGMTSTVGLELTNFLNPDLTWKKVSKGYRRNRKPVAKFLTAGVELADKSPRRAEDTTVSDSEKLGVAVLGRRFSDKMENVPIKKRKYNFRSPSPPPRTPSPHSKVAQHASGQGSSPNSSGKRVHLALDTSTASTVSPHGVEGKVLEAMNGKLDFREDFSGIEILAEAACSDSFDVNVDHTVENPVAEESACRENETPMLKEETGVSLETTNLSPNDTSVQDRVEESSVEDITPAVEQKSPILEDNKMVESSVSLSKDRSFWDLNVVMDDWQQPSDIVNVEANTVEGDSKDKSENLNPLKNGETERETVETDFVKDDDMVNKLVSSEVHGKTDVHSDSRGSSFGSNRQDNHLEACSGLDHNHDECGVDGKPSAQVVRIDQCLSNGPCPSNMESSTSPPSLEEKTKTGLIDRIAFVENVQVEEQHDVASPYVPALDGVTHEVDSTALKVDDEDSARASSLNNETSVPQEVSSVENCKPSSTDSIKVEPVCEVEKADVSNVSLRCEDVSTSSAPVEEVQPIVAEEKNPLADEAFPSHTSEIDSSVHAGSEEVIHVSSGNLTATVEPVSGFTTQEDCIDYAPTKSLGEINNEDPNDEIHESDAAQNDKENVIGAENSRELQAGYDSQFEDGELRETDVRCWNENEGDSAEIEQVDYESECDGERLCVSEAEGSENKMKFESGSTQGFSDVTEKKIEECILGDASRDHLTSSKIRTLEATDGSKLKKDGVDCEDGANSKDFGSNAGYRRGLLSRTEGSLSSDTIPRSGSDNCEDLFPHSEREAASKSMEGDRSTMQMRCRSPGGGDGHIVNTRQLSNYDGFYGSGRPRPRSIVESRGRYVMASDCTISEATGVEGFENRVRRQYLSSSSNSVYRQFNRRSLAYRDDTNGIHGGAPPIRDSNNPDRSRFRRYPQGVSRDFREDYHRPMYNYSTDHMPHRMARRERSISPVGGGRINYAQPYKKSRSRSRSRSPNSRLLLRERNEGRRRSRSPNFRPVRMDKVSLPFQKRFAADFEEGFISPPRKRFSPPHNSQFDDQIPDLDNFRSPNFRPVRMERMRMPFPKQHFAADYEEGFISPPRKRFSPQRNSQFDERIPTFRPPNFRPVRADRARLPFQKHFTADDEEGYISPPRKRFSPQNNSRFDDRMDNFRDRKSPVRNFRQQGQRYDRFPRRFPDMGGAGRGGGYNKYEGGGEDDRRKQGSRFDMIPRRRFDDTADGGVGGPGGSVGRRMTTEDE</sequence>
<keyword evidence="3" id="KW-0547">Nucleotide-binding</keyword>
<dbReference type="InterPro" id="IPR033721">
    <property type="entry name" value="ProRS_core_arch_euk"/>
</dbReference>
<keyword evidence="4" id="KW-0067">ATP-binding</keyword>
<feature type="region of interest" description="Disordered" evidence="9">
    <location>
        <begin position="1527"/>
        <end position="1552"/>
    </location>
</feature>
<dbReference type="Pfam" id="PF03129">
    <property type="entry name" value="HGTP_anticodon"/>
    <property type="match status" value="1"/>
</dbReference>
<dbReference type="Gene3D" id="3.40.50.800">
    <property type="entry name" value="Anticodon-binding domain"/>
    <property type="match status" value="1"/>
</dbReference>
<feature type="compositionally biased region" description="Basic and acidic residues" evidence="9">
    <location>
        <begin position="1647"/>
        <end position="1656"/>
    </location>
</feature>
<protein>
    <recommendedName>
        <fullName evidence="1">proline--tRNA ligase</fullName>
        <ecNumber evidence="1">6.1.1.15</ecNumber>
    </recommendedName>
    <alternativeName>
        <fullName evidence="7">Prolyl-tRNA synthetase</fullName>
    </alternativeName>
</protein>
<dbReference type="InterPro" id="IPR002314">
    <property type="entry name" value="aa-tRNA-synt_IIb"/>
</dbReference>
<dbReference type="FunFam" id="3.30.110.30:FF:000004">
    <property type="entry name" value="Proline--tRNA ligase, chloroplastic/mitochondrial"/>
    <property type="match status" value="1"/>
</dbReference>
<gene>
    <name evidence="11" type="ORF">LWI28_024091</name>
</gene>
<feature type="region of interest" description="Disordered" evidence="9">
    <location>
        <begin position="838"/>
        <end position="859"/>
    </location>
</feature>
<dbReference type="GO" id="GO:0005739">
    <property type="term" value="C:mitochondrion"/>
    <property type="evidence" value="ECO:0007669"/>
    <property type="project" value="TreeGrafter"/>
</dbReference>
<feature type="compositionally biased region" description="Basic and acidic residues" evidence="9">
    <location>
        <begin position="1282"/>
        <end position="1299"/>
    </location>
</feature>
<feature type="compositionally biased region" description="Basic and acidic residues" evidence="9">
    <location>
        <begin position="839"/>
        <end position="849"/>
    </location>
</feature>
<accession>A0AAD5IG00</accession>
<dbReference type="FunFam" id="3.30.930.10:FF:000037">
    <property type="entry name" value="Proline--tRNA ligase"/>
    <property type="match status" value="1"/>
</dbReference>
<dbReference type="GO" id="GO:0006433">
    <property type="term" value="P:prolyl-tRNA aminoacylation"/>
    <property type="evidence" value="ECO:0007669"/>
    <property type="project" value="InterPro"/>
</dbReference>
<evidence type="ECO:0000256" key="3">
    <source>
        <dbReference type="ARBA" id="ARBA00022741"/>
    </source>
</evidence>
<comment type="caution">
    <text evidence="11">The sequence shown here is derived from an EMBL/GenBank/DDBJ whole genome shotgun (WGS) entry which is preliminary data.</text>
</comment>
<dbReference type="HAMAP" id="MF_01571">
    <property type="entry name" value="Pro_tRNA_synth_type3"/>
    <property type="match status" value="1"/>
</dbReference>
<dbReference type="Pfam" id="PF09180">
    <property type="entry name" value="ProRS-C_1"/>
    <property type="match status" value="1"/>
</dbReference>
<dbReference type="GO" id="GO:0017101">
    <property type="term" value="C:aminoacyl-tRNA synthetase multienzyme complex"/>
    <property type="evidence" value="ECO:0007669"/>
    <property type="project" value="TreeGrafter"/>
</dbReference>
<feature type="compositionally biased region" description="Polar residues" evidence="9">
    <location>
        <begin position="966"/>
        <end position="989"/>
    </location>
</feature>
<feature type="region of interest" description="Disordered" evidence="9">
    <location>
        <begin position="1628"/>
        <end position="1656"/>
    </location>
</feature>
<comment type="catalytic activity">
    <reaction evidence="8">
        <text>tRNA(Pro) + L-proline + ATP = L-prolyl-tRNA(Pro) + AMP + diphosphate</text>
        <dbReference type="Rhea" id="RHEA:14305"/>
        <dbReference type="Rhea" id="RHEA-COMP:9700"/>
        <dbReference type="Rhea" id="RHEA-COMP:9702"/>
        <dbReference type="ChEBI" id="CHEBI:30616"/>
        <dbReference type="ChEBI" id="CHEBI:33019"/>
        <dbReference type="ChEBI" id="CHEBI:60039"/>
        <dbReference type="ChEBI" id="CHEBI:78442"/>
        <dbReference type="ChEBI" id="CHEBI:78532"/>
        <dbReference type="ChEBI" id="CHEBI:456215"/>
        <dbReference type="EC" id="6.1.1.15"/>
    </reaction>
</comment>
<dbReference type="EMBL" id="JAJSOW010000106">
    <property type="protein sequence ID" value="KAI9162125.1"/>
    <property type="molecule type" value="Genomic_DNA"/>
</dbReference>
<evidence type="ECO:0000256" key="1">
    <source>
        <dbReference type="ARBA" id="ARBA00012831"/>
    </source>
</evidence>
<keyword evidence="5" id="KW-0648">Protein biosynthesis</keyword>
<dbReference type="SUPFAM" id="SSF52954">
    <property type="entry name" value="Class II aaRS ABD-related"/>
    <property type="match status" value="1"/>
</dbReference>
<dbReference type="InterPro" id="IPR004499">
    <property type="entry name" value="Pro-tRNA-ligase_IIa_arc-type"/>
</dbReference>
<evidence type="ECO:0000313" key="12">
    <source>
        <dbReference type="Proteomes" id="UP001064489"/>
    </source>
</evidence>
<dbReference type="SUPFAM" id="SSF64586">
    <property type="entry name" value="C-terminal domain of ProRS"/>
    <property type="match status" value="1"/>
</dbReference>
<feature type="region of interest" description="Disordered" evidence="9">
    <location>
        <begin position="1391"/>
        <end position="1504"/>
    </location>
</feature>
<dbReference type="PROSITE" id="PS50862">
    <property type="entry name" value="AA_TRNA_LIGASE_II"/>
    <property type="match status" value="1"/>
</dbReference>
<dbReference type="SUPFAM" id="SSF55681">
    <property type="entry name" value="Class II aaRS and biotin synthetases"/>
    <property type="match status" value="1"/>
</dbReference>
<keyword evidence="12" id="KW-1185">Reference proteome</keyword>
<evidence type="ECO:0000256" key="6">
    <source>
        <dbReference type="ARBA" id="ARBA00023146"/>
    </source>
</evidence>
<dbReference type="Gene3D" id="3.30.930.10">
    <property type="entry name" value="Bira Bifunctional Protein, Domain 2"/>
    <property type="match status" value="1"/>
</dbReference>
<evidence type="ECO:0000259" key="10">
    <source>
        <dbReference type="PROSITE" id="PS50862"/>
    </source>
</evidence>
<feature type="region of interest" description="Disordered" evidence="9">
    <location>
        <begin position="1582"/>
        <end position="1610"/>
    </location>
</feature>
<dbReference type="Gene3D" id="3.30.110.30">
    <property type="entry name" value="C-terminal domain of ProRS"/>
    <property type="match status" value="1"/>
</dbReference>
<feature type="region of interest" description="Disordered" evidence="9">
    <location>
        <begin position="1261"/>
        <end position="1318"/>
    </location>
</feature>
<dbReference type="GO" id="GO:0009570">
    <property type="term" value="C:chloroplast stroma"/>
    <property type="evidence" value="ECO:0007669"/>
    <property type="project" value="TreeGrafter"/>
</dbReference>
<dbReference type="PANTHER" id="PTHR43382">
    <property type="entry name" value="PROLYL-TRNA SYNTHETASE"/>
    <property type="match status" value="1"/>
</dbReference>
<dbReference type="CDD" id="cd00862">
    <property type="entry name" value="ProRS_anticodon_zinc"/>
    <property type="match status" value="1"/>
</dbReference>
<keyword evidence="2" id="KW-0436">Ligase</keyword>
<evidence type="ECO:0000256" key="4">
    <source>
        <dbReference type="ARBA" id="ARBA00022840"/>
    </source>
</evidence>
<feature type="region of interest" description="Disordered" evidence="9">
    <location>
        <begin position="1098"/>
        <end position="1118"/>
    </location>
</feature>